<dbReference type="RefSeq" id="WP_196934291.1">
    <property type="nucleotide sequence ID" value="NZ_MU158697.1"/>
</dbReference>
<dbReference type="GO" id="GO:0046872">
    <property type="term" value="F:metal ion binding"/>
    <property type="evidence" value="ECO:0007669"/>
    <property type="project" value="UniProtKB-KW"/>
</dbReference>
<reference evidence="9" key="1">
    <citation type="submission" date="2018-02" db="EMBL/GenBank/DDBJ databases">
        <authorList>
            <person name="Vasarhelyi B.M."/>
            <person name="Deshmukh S."/>
            <person name="Balint B."/>
            <person name="Kukolya J."/>
        </authorList>
    </citation>
    <scope>NUCLEOTIDE SEQUENCE</scope>
    <source>
        <strain evidence="9">KB22</strain>
    </source>
</reference>
<keyword evidence="3 9" id="KW-0808">Transferase</keyword>
<keyword evidence="7" id="KW-0479">Metal-binding</keyword>
<keyword evidence="7" id="KW-0460">Magnesium</keyword>
<feature type="transmembrane region" description="Helical" evidence="8">
    <location>
        <begin position="262"/>
        <end position="283"/>
    </location>
</feature>
<feature type="transmembrane region" description="Helical" evidence="8">
    <location>
        <begin position="6"/>
        <end position="27"/>
    </location>
</feature>
<evidence type="ECO:0000256" key="7">
    <source>
        <dbReference type="PIRSR" id="PIRSR600715-1"/>
    </source>
</evidence>
<dbReference type="GO" id="GO:0016780">
    <property type="term" value="F:phosphotransferase activity, for other substituted phosphate groups"/>
    <property type="evidence" value="ECO:0007669"/>
    <property type="project" value="InterPro"/>
</dbReference>
<dbReference type="PANTHER" id="PTHR22926:SF3">
    <property type="entry name" value="UNDECAPRENYL-PHOSPHATE ALPHA-N-ACETYLGLUCOSAMINYL 1-PHOSPHATE TRANSFERASE"/>
    <property type="match status" value="1"/>
</dbReference>
<keyword evidence="4 8" id="KW-0812">Transmembrane</keyword>
<dbReference type="AlphaFoldDB" id="A0A928YQZ4"/>
<sequence>MLYLIIFTILFITELIYFRIANQFNIIDKPNERSSHTSITLRGGGIIFYFGALIYFILSGFEYPYFFLGLTLMTAVSFADDVMTLSNKIRLLIHLISVMLMAFELHIFDMPWYYLLIIFIVVIGVINAYNFMDGINGITVSYSLAVCGLLIMMNNQVDFIDNDLLIYTMLALLVFAYFNFRTKAKCFAGDVGSVAIAFILLFALAALILKTQNLIYILFLSVYGIDTIWTIIRRLSKRENIFQAHRSHLYQYLGNEAGVNKLLVSFTYGILQFIIGLLVIQMADKSLNTQLIFAFGLIFALSVFYLISKEYIVKKYIRNIIK</sequence>
<proteinExistence type="predicted"/>
<feature type="binding site" evidence="7">
    <location>
        <position position="190"/>
    </location>
    <ligand>
        <name>Mg(2+)</name>
        <dbReference type="ChEBI" id="CHEBI:18420"/>
    </ligand>
</feature>
<evidence type="ECO:0000313" key="9">
    <source>
        <dbReference type="EMBL" id="MBE8714117.1"/>
    </source>
</evidence>
<keyword evidence="5 8" id="KW-1133">Transmembrane helix</keyword>
<evidence type="ECO:0000256" key="5">
    <source>
        <dbReference type="ARBA" id="ARBA00022989"/>
    </source>
</evidence>
<dbReference type="PANTHER" id="PTHR22926">
    <property type="entry name" value="PHOSPHO-N-ACETYLMURAMOYL-PENTAPEPTIDE-TRANSFERASE"/>
    <property type="match status" value="1"/>
</dbReference>
<feature type="binding site" evidence="7">
    <location>
        <position position="130"/>
    </location>
    <ligand>
        <name>Mg(2+)</name>
        <dbReference type="ChEBI" id="CHEBI:18420"/>
    </ligand>
</feature>
<evidence type="ECO:0000256" key="4">
    <source>
        <dbReference type="ARBA" id="ARBA00022692"/>
    </source>
</evidence>
<name>A0A928YQZ4_9SPHI</name>
<dbReference type="GO" id="GO:0044038">
    <property type="term" value="P:cell wall macromolecule biosynthetic process"/>
    <property type="evidence" value="ECO:0007669"/>
    <property type="project" value="TreeGrafter"/>
</dbReference>
<dbReference type="GO" id="GO:0005886">
    <property type="term" value="C:plasma membrane"/>
    <property type="evidence" value="ECO:0007669"/>
    <property type="project" value="UniProtKB-SubCell"/>
</dbReference>
<feature type="transmembrane region" description="Helical" evidence="8">
    <location>
        <begin position="39"/>
        <end position="57"/>
    </location>
</feature>
<accession>A0A928YQZ4</accession>
<evidence type="ECO:0000256" key="6">
    <source>
        <dbReference type="ARBA" id="ARBA00023136"/>
    </source>
</evidence>
<evidence type="ECO:0000313" key="10">
    <source>
        <dbReference type="Proteomes" id="UP000616201"/>
    </source>
</evidence>
<feature type="transmembrane region" description="Helical" evidence="8">
    <location>
        <begin position="113"/>
        <end position="129"/>
    </location>
</feature>
<evidence type="ECO:0000256" key="1">
    <source>
        <dbReference type="ARBA" id="ARBA00004651"/>
    </source>
</evidence>
<comment type="caution">
    <text evidence="9">The sequence shown here is derived from an EMBL/GenBank/DDBJ whole genome shotgun (WGS) entry which is preliminary data.</text>
</comment>
<dbReference type="Proteomes" id="UP000616201">
    <property type="component" value="Unassembled WGS sequence"/>
</dbReference>
<evidence type="ECO:0000256" key="2">
    <source>
        <dbReference type="ARBA" id="ARBA00022475"/>
    </source>
</evidence>
<dbReference type="Pfam" id="PF00953">
    <property type="entry name" value="Glycos_transf_4"/>
    <property type="match status" value="1"/>
</dbReference>
<keyword evidence="10" id="KW-1185">Reference proteome</keyword>
<keyword evidence="2" id="KW-1003">Cell membrane</keyword>
<evidence type="ECO:0000256" key="3">
    <source>
        <dbReference type="ARBA" id="ARBA00022679"/>
    </source>
</evidence>
<comment type="cofactor">
    <cofactor evidence="7">
        <name>Mg(2+)</name>
        <dbReference type="ChEBI" id="CHEBI:18420"/>
    </cofactor>
</comment>
<dbReference type="InterPro" id="IPR000715">
    <property type="entry name" value="Glycosyl_transferase_4"/>
</dbReference>
<gene>
    <name evidence="9" type="ORF">C4F49_10530</name>
</gene>
<comment type="subcellular location">
    <subcellularLocation>
        <location evidence="1">Cell membrane</location>
        <topology evidence="1">Multi-pass membrane protein</topology>
    </subcellularLocation>
</comment>
<feature type="transmembrane region" description="Helical" evidence="8">
    <location>
        <begin position="134"/>
        <end position="152"/>
    </location>
</feature>
<feature type="transmembrane region" description="Helical" evidence="8">
    <location>
        <begin position="214"/>
        <end position="232"/>
    </location>
</feature>
<feature type="transmembrane region" description="Helical" evidence="8">
    <location>
        <begin position="187"/>
        <end position="208"/>
    </location>
</feature>
<evidence type="ECO:0000256" key="8">
    <source>
        <dbReference type="SAM" id="Phobius"/>
    </source>
</evidence>
<dbReference type="EMBL" id="PRDK01000005">
    <property type="protein sequence ID" value="MBE8714117.1"/>
    <property type="molecule type" value="Genomic_DNA"/>
</dbReference>
<keyword evidence="6 8" id="KW-0472">Membrane</keyword>
<feature type="transmembrane region" description="Helical" evidence="8">
    <location>
        <begin position="289"/>
        <end position="308"/>
    </location>
</feature>
<dbReference type="GO" id="GO:0009103">
    <property type="term" value="P:lipopolysaccharide biosynthetic process"/>
    <property type="evidence" value="ECO:0007669"/>
    <property type="project" value="TreeGrafter"/>
</dbReference>
<organism evidence="9 10">
    <name type="scientific">Sphingobacterium hungaricum</name>
    <dbReference type="NCBI Taxonomy" id="2082723"/>
    <lineage>
        <taxon>Bacteria</taxon>
        <taxon>Pseudomonadati</taxon>
        <taxon>Bacteroidota</taxon>
        <taxon>Sphingobacteriia</taxon>
        <taxon>Sphingobacteriales</taxon>
        <taxon>Sphingobacteriaceae</taxon>
        <taxon>Sphingobacterium</taxon>
    </lineage>
</organism>
<protein>
    <submittedName>
        <fullName evidence="9">UDP-GlcNAc--UDP-phosphate GlcNAc-1-phosphate transferase</fullName>
    </submittedName>
</protein>
<dbReference type="GO" id="GO:0071555">
    <property type="term" value="P:cell wall organization"/>
    <property type="evidence" value="ECO:0007669"/>
    <property type="project" value="TreeGrafter"/>
</dbReference>
<feature type="transmembrane region" description="Helical" evidence="8">
    <location>
        <begin position="91"/>
        <end position="107"/>
    </location>
</feature>
<feature type="transmembrane region" description="Helical" evidence="8">
    <location>
        <begin position="164"/>
        <end position="180"/>
    </location>
</feature>